<reference evidence="2" key="1">
    <citation type="journal article" date="2011" name="PLoS Genet.">
        <title>Genomic analysis of the necrotrophic fungal pathogens Sclerotinia sclerotiorum and Botrytis cinerea.</title>
        <authorList>
            <person name="Amselem J."/>
            <person name="Cuomo C.A."/>
            <person name="van Kan J.A."/>
            <person name="Viaud M."/>
            <person name="Benito E.P."/>
            <person name="Couloux A."/>
            <person name="Coutinho P.M."/>
            <person name="de Vries R.P."/>
            <person name="Dyer P.S."/>
            <person name="Fillinger S."/>
            <person name="Fournier E."/>
            <person name="Gout L."/>
            <person name="Hahn M."/>
            <person name="Kohn L."/>
            <person name="Lapalu N."/>
            <person name="Plummer K.M."/>
            <person name="Pradier J.M."/>
            <person name="Quevillon E."/>
            <person name="Sharon A."/>
            <person name="Simon A."/>
            <person name="ten Have A."/>
            <person name="Tudzynski B."/>
            <person name="Tudzynski P."/>
            <person name="Wincker P."/>
            <person name="Andrew M."/>
            <person name="Anthouard V."/>
            <person name="Beever R.E."/>
            <person name="Beffa R."/>
            <person name="Benoit I."/>
            <person name="Bouzid O."/>
            <person name="Brault B."/>
            <person name="Chen Z."/>
            <person name="Choquer M."/>
            <person name="Collemare J."/>
            <person name="Cotton P."/>
            <person name="Danchin E.G."/>
            <person name="Da Silva C."/>
            <person name="Gautier A."/>
            <person name="Giraud C."/>
            <person name="Giraud T."/>
            <person name="Gonzalez C."/>
            <person name="Grossetete S."/>
            <person name="Guldener U."/>
            <person name="Henrissat B."/>
            <person name="Howlett B.J."/>
            <person name="Kodira C."/>
            <person name="Kretschmer M."/>
            <person name="Lappartient A."/>
            <person name="Leroch M."/>
            <person name="Levis C."/>
            <person name="Mauceli E."/>
            <person name="Neuveglise C."/>
            <person name="Oeser B."/>
            <person name="Pearson M."/>
            <person name="Poulain J."/>
            <person name="Poussereau N."/>
            <person name="Quesneville H."/>
            <person name="Rascle C."/>
            <person name="Schumacher J."/>
            <person name="Segurens B."/>
            <person name="Sexton A."/>
            <person name="Silva E."/>
            <person name="Sirven C."/>
            <person name="Soanes D.M."/>
            <person name="Talbot N.J."/>
            <person name="Templeton M."/>
            <person name="Yandava C."/>
            <person name="Yarden O."/>
            <person name="Zeng Q."/>
            <person name="Rollins J.A."/>
            <person name="Lebrun M.H."/>
            <person name="Dickman M."/>
        </authorList>
    </citation>
    <scope>NUCLEOTIDE SEQUENCE [LARGE SCALE GENOMIC DNA]</scope>
    <source>
        <strain evidence="2">T4</strain>
    </source>
</reference>
<gene>
    <name evidence="1" type="ORF">BofuT4_uP142560.1</name>
</gene>
<name>G2YZE6_BOTF4</name>
<dbReference type="AlphaFoldDB" id="G2YZE6"/>
<sequence>MKISSPSSKTCWFLMSRHRNGQLYPRCTDPSSGIPRAIFAEYHEFHLPHRHEQAPAWKLLISFHKPSRSFSLPHLAAKISIEKLHVQSLPPT</sequence>
<proteinExistence type="predicted"/>
<evidence type="ECO:0000313" key="2">
    <source>
        <dbReference type="Proteomes" id="UP000008177"/>
    </source>
</evidence>
<dbReference type="InParanoid" id="G2YZE6"/>
<dbReference type="HOGENOM" id="CLU_2413032_0_0_1"/>
<protein>
    <submittedName>
        <fullName evidence="1">Uncharacterized protein</fullName>
    </submittedName>
</protein>
<accession>G2YZE6</accession>
<dbReference type="Proteomes" id="UP000008177">
    <property type="component" value="Unplaced contigs"/>
</dbReference>
<organism evidence="1 2">
    <name type="scientific">Botryotinia fuckeliana (strain T4)</name>
    <name type="common">Noble rot fungus</name>
    <name type="synonym">Botrytis cinerea</name>
    <dbReference type="NCBI Taxonomy" id="999810"/>
    <lineage>
        <taxon>Eukaryota</taxon>
        <taxon>Fungi</taxon>
        <taxon>Dikarya</taxon>
        <taxon>Ascomycota</taxon>
        <taxon>Pezizomycotina</taxon>
        <taxon>Leotiomycetes</taxon>
        <taxon>Helotiales</taxon>
        <taxon>Sclerotiniaceae</taxon>
        <taxon>Botrytis</taxon>
    </lineage>
</organism>
<evidence type="ECO:0000313" key="1">
    <source>
        <dbReference type="EMBL" id="CCD56994.1"/>
    </source>
</evidence>
<dbReference type="EMBL" id="FQ790362">
    <property type="protein sequence ID" value="CCD56994.1"/>
    <property type="molecule type" value="Genomic_DNA"/>
</dbReference>